<feature type="compositionally biased region" description="Low complexity" evidence="5">
    <location>
        <begin position="58"/>
        <end position="118"/>
    </location>
</feature>
<dbReference type="GO" id="GO:0042796">
    <property type="term" value="P:snRNA transcription by RNA polymerase III"/>
    <property type="evidence" value="ECO:0007669"/>
    <property type="project" value="TreeGrafter"/>
</dbReference>
<dbReference type="GO" id="GO:0001006">
    <property type="term" value="F:RNA polymerase III type 3 promoter sequence-specific DNA binding"/>
    <property type="evidence" value="ECO:0007669"/>
    <property type="project" value="TreeGrafter"/>
</dbReference>
<dbReference type="InterPro" id="IPR009057">
    <property type="entry name" value="Homeodomain-like_sf"/>
</dbReference>
<feature type="compositionally biased region" description="Pro residues" evidence="5">
    <location>
        <begin position="358"/>
        <end position="371"/>
    </location>
</feature>
<evidence type="ECO:0000259" key="7">
    <source>
        <dbReference type="PROSITE" id="PS51294"/>
    </source>
</evidence>
<evidence type="ECO:0000256" key="5">
    <source>
        <dbReference type="SAM" id="MobiDB-lite"/>
    </source>
</evidence>
<accession>A0AAF1BQ34</accession>
<keyword evidence="4" id="KW-0539">Nucleus</keyword>
<dbReference type="InterPro" id="IPR017930">
    <property type="entry name" value="Myb_dom"/>
</dbReference>
<feature type="domain" description="HTH myb-type" evidence="7">
    <location>
        <begin position="231"/>
        <end position="280"/>
    </location>
</feature>
<feature type="region of interest" description="Disordered" evidence="5">
    <location>
        <begin position="1"/>
        <end position="130"/>
    </location>
</feature>
<feature type="domain" description="HTH myb-type" evidence="7">
    <location>
        <begin position="120"/>
        <end position="169"/>
    </location>
</feature>
<dbReference type="SMART" id="SM00717">
    <property type="entry name" value="SANT"/>
    <property type="match status" value="3"/>
</dbReference>
<dbReference type="Proteomes" id="UP000827549">
    <property type="component" value="Chromosome 3"/>
</dbReference>
<proteinExistence type="predicted"/>
<feature type="domain" description="Myb-like" evidence="6">
    <location>
        <begin position="117"/>
        <end position="173"/>
    </location>
</feature>
<dbReference type="AlphaFoldDB" id="A0AAF1BQ34"/>
<feature type="domain" description="HTH myb-type" evidence="7">
    <location>
        <begin position="174"/>
        <end position="228"/>
    </location>
</feature>
<feature type="region of interest" description="Disordered" evidence="5">
    <location>
        <begin position="483"/>
        <end position="527"/>
    </location>
</feature>
<evidence type="ECO:0000256" key="1">
    <source>
        <dbReference type="ARBA" id="ARBA00023015"/>
    </source>
</evidence>
<dbReference type="Gene3D" id="1.10.10.60">
    <property type="entry name" value="Homeodomain-like"/>
    <property type="match status" value="3"/>
</dbReference>
<dbReference type="PANTHER" id="PTHR46621">
    <property type="entry name" value="SNRNA-ACTIVATING PROTEIN COMPLEX SUBUNIT 4"/>
    <property type="match status" value="1"/>
</dbReference>
<feature type="region of interest" description="Disordered" evidence="5">
    <location>
        <begin position="260"/>
        <end position="428"/>
    </location>
</feature>
<dbReference type="GO" id="GO:0042795">
    <property type="term" value="P:snRNA transcription by RNA polymerase II"/>
    <property type="evidence" value="ECO:0007669"/>
    <property type="project" value="TreeGrafter"/>
</dbReference>
<feature type="compositionally biased region" description="Pro residues" evidence="5">
    <location>
        <begin position="11"/>
        <end position="27"/>
    </location>
</feature>
<dbReference type="GeneID" id="87807032"/>
<dbReference type="RefSeq" id="XP_062626310.1">
    <property type="nucleotide sequence ID" value="XM_062770326.1"/>
</dbReference>
<dbReference type="Pfam" id="PF00249">
    <property type="entry name" value="Myb_DNA-binding"/>
    <property type="match status" value="1"/>
</dbReference>
<keyword evidence="1" id="KW-0805">Transcription regulation</keyword>
<organism evidence="8 9">
    <name type="scientific">Vanrija pseudolonga</name>
    <dbReference type="NCBI Taxonomy" id="143232"/>
    <lineage>
        <taxon>Eukaryota</taxon>
        <taxon>Fungi</taxon>
        <taxon>Dikarya</taxon>
        <taxon>Basidiomycota</taxon>
        <taxon>Agaricomycotina</taxon>
        <taxon>Tremellomycetes</taxon>
        <taxon>Trichosporonales</taxon>
        <taxon>Trichosporonaceae</taxon>
        <taxon>Vanrija</taxon>
    </lineage>
</organism>
<evidence type="ECO:0000313" key="8">
    <source>
        <dbReference type="EMBL" id="WOO80278.1"/>
    </source>
</evidence>
<feature type="domain" description="Myb-like" evidence="6">
    <location>
        <begin position="174"/>
        <end position="224"/>
    </location>
</feature>
<feature type="compositionally biased region" description="Basic and acidic residues" evidence="5">
    <location>
        <begin position="278"/>
        <end position="296"/>
    </location>
</feature>
<dbReference type="GO" id="GO:0019185">
    <property type="term" value="C:snRNA-activating protein complex"/>
    <property type="evidence" value="ECO:0007669"/>
    <property type="project" value="TreeGrafter"/>
</dbReference>
<dbReference type="InterPro" id="IPR051575">
    <property type="entry name" value="Myb-like_DNA-bd"/>
</dbReference>
<dbReference type="Pfam" id="PF13921">
    <property type="entry name" value="Myb_DNA-bind_6"/>
    <property type="match status" value="1"/>
</dbReference>
<dbReference type="InterPro" id="IPR001005">
    <property type="entry name" value="SANT/Myb"/>
</dbReference>
<sequence length="577" mass="60466">MADSRVSLPRRPYPGPLQPPPGQPPPAAVTAAAAAGPPNPLSFIFDNQQPLHHRSAASTLSSVSPAGPSSASASASGGSSGSASVLSASTNATTISTASYPESMSSSSAAALTAPGTGARRRRRWTQEEDDALINAVGKYGCARGPGSQWSKISEGLPGRTNKDCRKRWFHSLDPAVRKGKWSAEEDDSLRRLYAEMGPQWKEIALRIPGRKDDQVSKRWRDVLAPELTAKKPWSAEEDRLLLELLEQLGPRWTAIADKLPGRSPIACRNRSRKYRSVKNDGDSGRQDGEYIKVEDPDPYPPSHYVPSNYAASNPDPLAGPASTSTHADSVRSATEGPGSVHEFEFDFGVGGVQATPQPGPTQHPPPPPPYGANDQEEWRLPNLGLEGGMPGLAFDFGDANRTGHTPLPPPGSTPGNAADDSMGEASSLLRSFAQAQHQLHNVPPPPSLHTHAPAPAAESRLLEGWLASVGGTERAAAAAAAAAPNSLILSPDTPGPRGLGALYSDSPRPANQNPPPPASDTGSVAGATPVSNLWSLLLALDRGDPSVNVSSAFLRQLLHDGGPAANVPSPSALHKT</sequence>
<dbReference type="PROSITE" id="PS50090">
    <property type="entry name" value="MYB_LIKE"/>
    <property type="match status" value="3"/>
</dbReference>
<evidence type="ECO:0000313" key="9">
    <source>
        <dbReference type="Proteomes" id="UP000827549"/>
    </source>
</evidence>
<gene>
    <name evidence="8" type="primary">BAS1</name>
    <name evidence="8" type="ORF">LOC62_03G003791</name>
</gene>
<evidence type="ECO:0000256" key="4">
    <source>
        <dbReference type="ARBA" id="ARBA00023242"/>
    </source>
</evidence>
<dbReference type="PROSITE" id="PS51294">
    <property type="entry name" value="HTH_MYB"/>
    <property type="match status" value="3"/>
</dbReference>
<evidence type="ECO:0000256" key="3">
    <source>
        <dbReference type="ARBA" id="ARBA00023163"/>
    </source>
</evidence>
<reference evidence="8" key="1">
    <citation type="submission" date="2023-10" db="EMBL/GenBank/DDBJ databases">
        <authorList>
            <person name="Noh H."/>
        </authorList>
    </citation>
    <scope>NUCLEOTIDE SEQUENCE</scope>
    <source>
        <strain evidence="8">DUCC4014</strain>
    </source>
</reference>
<dbReference type="CDD" id="cd00167">
    <property type="entry name" value="SANT"/>
    <property type="match status" value="3"/>
</dbReference>
<dbReference type="EMBL" id="CP086716">
    <property type="protein sequence ID" value="WOO80278.1"/>
    <property type="molecule type" value="Genomic_DNA"/>
</dbReference>
<keyword evidence="3" id="KW-0804">Transcription</keyword>
<feature type="domain" description="Myb-like" evidence="6">
    <location>
        <begin position="231"/>
        <end position="276"/>
    </location>
</feature>
<keyword evidence="2 8" id="KW-0238">DNA-binding</keyword>
<dbReference type="PANTHER" id="PTHR46621:SF1">
    <property type="entry name" value="SNRNA-ACTIVATING PROTEIN COMPLEX SUBUNIT 4"/>
    <property type="match status" value="1"/>
</dbReference>
<name>A0AAF1BQ34_9TREE</name>
<evidence type="ECO:0000256" key="2">
    <source>
        <dbReference type="ARBA" id="ARBA00023125"/>
    </source>
</evidence>
<dbReference type="SUPFAM" id="SSF46689">
    <property type="entry name" value="Homeodomain-like"/>
    <property type="match status" value="2"/>
</dbReference>
<protein>
    <submittedName>
        <fullName evidence="8">Myb-like DNA-binding protein BAS1</fullName>
    </submittedName>
</protein>
<evidence type="ECO:0000259" key="6">
    <source>
        <dbReference type="PROSITE" id="PS50090"/>
    </source>
</evidence>
<dbReference type="GO" id="GO:0000978">
    <property type="term" value="F:RNA polymerase II cis-regulatory region sequence-specific DNA binding"/>
    <property type="evidence" value="ECO:0007669"/>
    <property type="project" value="TreeGrafter"/>
</dbReference>
<keyword evidence="9" id="KW-1185">Reference proteome</keyword>